<evidence type="ECO:0000313" key="2">
    <source>
        <dbReference type="Proteomes" id="UP000594220"/>
    </source>
</evidence>
<dbReference type="OMA" id="TRMADSH"/>
<dbReference type="PANTHER" id="PTHR45913:SF5">
    <property type="entry name" value="GENERAL TRANSCRIPTION FACTOR II-I REPEAT DOMAIN-CONTAINING PROTEIN 2A-LIKE PROTEIN"/>
    <property type="match status" value="1"/>
</dbReference>
<keyword evidence="2" id="KW-1185">Reference proteome</keyword>
<dbReference type="AlphaFoldDB" id="A0A7M4G217"/>
<dbReference type="Ensembl" id="ENSCPRT00005027940.1">
    <property type="protein sequence ID" value="ENSCPRP00005023932.1"/>
    <property type="gene ID" value="ENSCPRG00005016605.1"/>
</dbReference>
<organism evidence="1 2">
    <name type="scientific">Crocodylus porosus</name>
    <name type="common">Saltwater crocodile</name>
    <name type="synonym">Estuarine crocodile</name>
    <dbReference type="NCBI Taxonomy" id="8502"/>
    <lineage>
        <taxon>Eukaryota</taxon>
        <taxon>Metazoa</taxon>
        <taxon>Chordata</taxon>
        <taxon>Craniata</taxon>
        <taxon>Vertebrata</taxon>
        <taxon>Euteleostomi</taxon>
        <taxon>Archelosauria</taxon>
        <taxon>Archosauria</taxon>
        <taxon>Crocodylia</taxon>
        <taxon>Longirostres</taxon>
        <taxon>Crocodylidae</taxon>
        <taxon>Crocodylus</taxon>
    </lineage>
</organism>
<sequence length="178" mass="20565">MSYLADLNIKLQGKDQFVSRLHEHIQSFIHKLELFQKQLNKKNVTHFTILLARWAETVNHDKYSALIGRLLDEFKQRFADFRKHRDELKLFANPFGTDATDAPDTFQMELTDIQNNGALKRAFAEHNLLTFYSQYNIKTKSRSLLTDGHLSGILRIATSSLLADIDNLCKQKQGQVSQ</sequence>
<reference evidence="1" key="2">
    <citation type="submission" date="2025-09" db="UniProtKB">
        <authorList>
            <consortium name="Ensembl"/>
        </authorList>
    </citation>
    <scope>IDENTIFICATION</scope>
</reference>
<evidence type="ECO:0000313" key="1">
    <source>
        <dbReference type="Ensembl" id="ENSCPRP00005023932.1"/>
    </source>
</evidence>
<proteinExistence type="predicted"/>
<reference evidence="1" key="1">
    <citation type="submission" date="2025-08" db="UniProtKB">
        <authorList>
            <consortium name="Ensembl"/>
        </authorList>
    </citation>
    <scope>IDENTIFICATION</scope>
</reference>
<protein>
    <submittedName>
        <fullName evidence="1">Uncharacterized protein</fullName>
    </submittedName>
</protein>
<dbReference type="PANTHER" id="PTHR45913">
    <property type="entry name" value="EPM2A-INTERACTING PROTEIN 1"/>
    <property type="match status" value="1"/>
</dbReference>
<dbReference type="Proteomes" id="UP000594220">
    <property type="component" value="Unplaced"/>
</dbReference>
<name>A0A7M4G217_CROPO</name>
<dbReference type="GeneTree" id="ENSGT00940000179058"/>
<accession>A0A7M4G217</accession>